<dbReference type="NCBIfam" id="TIGR00002">
    <property type="entry name" value="S16"/>
    <property type="match status" value="1"/>
</dbReference>
<dbReference type="Gene3D" id="3.30.1320.10">
    <property type="match status" value="1"/>
</dbReference>
<keyword evidence="2 4" id="KW-0689">Ribosomal protein</keyword>
<proteinExistence type="inferred from homology"/>
<dbReference type="InterPro" id="IPR000307">
    <property type="entry name" value="Ribosomal_bS16"/>
</dbReference>
<dbReference type="InterPro" id="IPR023803">
    <property type="entry name" value="Ribosomal_bS16_dom_sf"/>
</dbReference>
<dbReference type="PROSITE" id="PS00732">
    <property type="entry name" value="RIBOSOMAL_S16"/>
    <property type="match status" value="1"/>
</dbReference>
<evidence type="ECO:0000256" key="1">
    <source>
        <dbReference type="ARBA" id="ARBA00006668"/>
    </source>
</evidence>
<dbReference type="InterPro" id="IPR020592">
    <property type="entry name" value="Ribosomal_bS16_CS"/>
</dbReference>
<dbReference type="EMBL" id="LK023324">
    <property type="protein sequence ID" value="CDS07598.1"/>
    <property type="molecule type" value="Genomic_DNA"/>
</dbReference>
<dbReference type="GO" id="GO:0032543">
    <property type="term" value="P:mitochondrial translation"/>
    <property type="evidence" value="ECO:0007669"/>
    <property type="project" value="TreeGrafter"/>
</dbReference>
<dbReference type="PANTHER" id="PTHR12919">
    <property type="entry name" value="30S RIBOSOMAL PROTEIN S16"/>
    <property type="match status" value="1"/>
</dbReference>
<dbReference type="Pfam" id="PF00886">
    <property type="entry name" value="Ribosomal_S16"/>
    <property type="match status" value="1"/>
</dbReference>
<protein>
    <submittedName>
        <fullName evidence="4">Putative 30S ribosomal protein S16</fullName>
    </submittedName>
</protein>
<organism evidence="4">
    <name type="scientific">Lichtheimia ramosa</name>
    <dbReference type="NCBI Taxonomy" id="688394"/>
    <lineage>
        <taxon>Eukaryota</taxon>
        <taxon>Fungi</taxon>
        <taxon>Fungi incertae sedis</taxon>
        <taxon>Mucoromycota</taxon>
        <taxon>Mucoromycotina</taxon>
        <taxon>Mucoromycetes</taxon>
        <taxon>Mucorales</taxon>
        <taxon>Lichtheimiaceae</taxon>
        <taxon>Lichtheimia</taxon>
    </lineage>
</organism>
<dbReference type="GO" id="GO:0005763">
    <property type="term" value="C:mitochondrial small ribosomal subunit"/>
    <property type="evidence" value="ECO:0007669"/>
    <property type="project" value="EnsemblFungi"/>
</dbReference>
<evidence type="ECO:0000256" key="2">
    <source>
        <dbReference type="ARBA" id="ARBA00022980"/>
    </source>
</evidence>
<evidence type="ECO:0000313" key="4">
    <source>
        <dbReference type="EMBL" id="CDS07598.1"/>
    </source>
</evidence>
<accession>A0A077WKE1</accession>
<name>A0A077WKE1_9FUNG</name>
<dbReference type="SUPFAM" id="SSF54565">
    <property type="entry name" value="Ribosomal protein S16"/>
    <property type="match status" value="1"/>
</dbReference>
<gene>
    <name evidence="4" type="ORF">LRAMOSA01547</name>
</gene>
<reference evidence="4" key="1">
    <citation type="journal article" date="2014" name="Genome Announc.">
        <title>De novo whole-genome sequence and genome annotation of Lichtheimia ramosa.</title>
        <authorList>
            <person name="Linde J."/>
            <person name="Schwartze V."/>
            <person name="Binder U."/>
            <person name="Lass-Florl C."/>
            <person name="Voigt K."/>
            <person name="Horn F."/>
        </authorList>
    </citation>
    <scope>NUCLEOTIDE SEQUENCE</scope>
    <source>
        <strain evidence="4">JMRC FSU:6197</strain>
    </source>
</reference>
<dbReference type="GO" id="GO:0003735">
    <property type="term" value="F:structural constituent of ribosome"/>
    <property type="evidence" value="ECO:0007669"/>
    <property type="project" value="EnsemblFungi"/>
</dbReference>
<evidence type="ECO:0000256" key="3">
    <source>
        <dbReference type="ARBA" id="ARBA00023274"/>
    </source>
</evidence>
<dbReference type="HAMAP" id="MF_00385">
    <property type="entry name" value="Ribosomal_bS16"/>
    <property type="match status" value="1"/>
</dbReference>
<dbReference type="OrthoDB" id="407221at2759"/>
<keyword evidence="3" id="KW-0687">Ribonucleoprotein</keyword>
<comment type="similarity">
    <text evidence="1">Belongs to the bacterial ribosomal protein bS16 family.</text>
</comment>
<dbReference type="AlphaFoldDB" id="A0A077WKE1"/>
<dbReference type="PANTHER" id="PTHR12919:SF20">
    <property type="entry name" value="SMALL RIBOSOMAL SUBUNIT PROTEIN BS16M"/>
    <property type="match status" value="1"/>
</dbReference>
<sequence length="105" mass="11910">MVVRIRLARFGRRNLPFYHIVVANARTARNSKPIEKIGTYNPIPDETGNKMVNLNFDRAKYWLTVGAQPSETVEKLLVKADLIPQAPKPWMKEAAKRFESSSPSA</sequence>